<accession>A0A3P9LIJ5</accession>
<proteinExistence type="predicted"/>
<evidence type="ECO:0000313" key="2">
    <source>
        <dbReference type="Proteomes" id="UP000265180"/>
    </source>
</evidence>
<evidence type="ECO:0000313" key="1">
    <source>
        <dbReference type="Ensembl" id="ENSORLP00020020524.1"/>
    </source>
</evidence>
<name>A0A3P9LIJ5_ORYLA</name>
<organism evidence="1 2">
    <name type="scientific">Oryzias latipes</name>
    <name type="common">Japanese rice fish</name>
    <name type="synonym">Japanese killifish</name>
    <dbReference type="NCBI Taxonomy" id="8090"/>
    <lineage>
        <taxon>Eukaryota</taxon>
        <taxon>Metazoa</taxon>
        <taxon>Chordata</taxon>
        <taxon>Craniata</taxon>
        <taxon>Vertebrata</taxon>
        <taxon>Euteleostomi</taxon>
        <taxon>Actinopterygii</taxon>
        <taxon>Neopterygii</taxon>
        <taxon>Teleostei</taxon>
        <taxon>Neoteleostei</taxon>
        <taxon>Acanthomorphata</taxon>
        <taxon>Ovalentaria</taxon>
        <taxon>Atherinomorphae</taxon>
        <taxon>Beloniformes</taxon>
        <taxon>Adrianichthyidae</taxon>
        <taxon>Oryziinae</taxon>
        <taxon>Oryzias</taxon>
    </lineage>
</organism>
<dbReference type="Proteomes" id="UP000265180">
    <property type="component" value="Chromosome 1"/>
</dbReference>
<dbReference type="Ensembl" id="ENSORLT00020035653.1">
    <property type="protein sequence ID" value="ENSORLP00020020524.1"/>
    <property type="gene ID" value="ENSORLG00020021521.1"/>
</dbReference>
<dbReference type="InterPro" id="IPR036397">
    <property type="entry name" value="RNaseH_sf"/>
</dbReference>
<dbReference type="GO" id="GO:0003676">
    <property type="term" value="F:nucleic acid binding"/>
    <property type="evidence" value="ECO:0007669"/>
    <property type="project" value="InterPro"/>
</dbReference>
<sequence length="85" mass="9794">MHSPNFLFMDENTLPHCYKIVTAGLQEFRVANLAWLIVSPDLNPIEHICNHGLAELHVALEEEWNTLPQTIMRLLRSMLANVRDT</sequence>
<dbReference type="Gene3D" id="3.30.420.10">
    <property type="entry name" value="Ribonuclease H-like superfamily/Ribonuclease H"/>
    <property type="match status" value="1"/>
</dbReference>
<reference key="1">
    <citation type="journal article" date="2007" name="Nature">
        <title>The medaka draft genome and insights into vertebrate genome evolution.</title>
        <authorList>
            <person name="Kasahara M."/>
            <person name="Naruse K."/>
            <person name="Sasaki S."/>
            <person name="Nakatani Y."/>
            <person name="Qu W."/>
            <person name="Ahsan B."/>
            <person name="Yamada T."/>
            <person name="Nagayasu Y."/>
            <person name="Doi K."/>
            <person name="Kasai Y."/>
            <person name="Jindo T."/>
            <person name="Kobayashi D."/>
            <person name="Shimada A."/>
            <person name="Toyoda A."/>
            <person name="Kuroki Y."/>
            <person name="Fujiyama A."/>
            <person name="Sasaki T."/>
            <person name="Shimizu A."/>
            <person name="Asakawa S."/>
            <person name="Shimizu N."/>
            <person name="Hashimoto S."/>
            <person name="Yang J."/>
            <person name="Lee Y."/>
            <person name="Matsushima K."/>
            <person name="Sugano S."/>
            <person name="Sakaizumi M."/>
            <person name="Narita T."/>
            <person name="Ohishi K."/>
            <person name="Haga S."/>
            <person name="Ohta F."/>
            <person name="Nomoto H."/>
            <person name="Nogata K."/>
            <person name="Morishita T."/>
            <person name="Endo T."/>
            <person name="Shin-I T."/>
            <person name="Takeda H."/>
            <person name="Morishita S."/>
            <person name="Kohara Y."/>
        </authorList>
    </citation>
    <scope>NUCLEOTIDE SEQUENCE [LARGE SCALE GENOMIC DNA]</scope>
    <source>
        <strain>Hd-rR</strain>
    </source>
</reference>
<protein>
    <recommendedName>
        <fullName evidence="3">Tc1-like transposase DDE domain-containing protein</fullName>
    </recommendedName>
</protein>
<evidence type="ECO:0008006" key="3">
    <source>
        <dbReference type="Google" id="ProtNLM"/>
    </source>
</evidence>
<reference evidence="1 2" key="2">
    <citation type="submission" date="2017-04" db="EMBL/GenBank/DDBJ databases">
        <title>CpG methylation of centromeres and impact of large insertions on vertebrate speciation.</title>
        <authorList>
            <person name="Ichikawa K."/>
            <person name="Yoshimura J."/>
            <person name="Morishita S."/>
        </authorList>
    </citation>
    <scope>NUCLEOTIDE SEQUENCE</scope>
    <source>
        <strain evidence="1 2">HNI</strain>
    </source>
</reference>
<dbReference type="AlphaFoldDB" id="A0A3P9LIJ5"/>
<reference evidence="1" key="4">
    <citation type="submission" date="2025-09" db="UniProtKB">
        <authorList>
            <consortium name="Ensembl"/>
        </authorList>
    </citation>
    <scope>IDENTIFICATION</scope>
    <source>
        <strain evidence="1">HNI</strain>
    </source>
</reference>
<reference evidence="1" key="3">
    <citation type="submission" date="2025-08" db="UniProtKB">
        <authorList>
            <consortium name="Ensembl"/>
        </authorList>
    </citation>
    <scope>IDENTIFICATION</scope>
    <source>
        <strain evidence="1">HNI</strain>
    </source>
</reference>